<keyword evidence="3 6" id="KW-0732">Signal</keyword>
<dbReference type="Pfam" id="PF14322">
    <property type="entry name" value="SusD-like_3"/>
    <property type="match status" value="1"/>
</dbReference>
<protein>
    <submittedName>
        <fullName evidence="9">RagB/SusD family nutrient uptake outer membrane protein</fullName>
    </submittedName>
</protein>
<proteinExistence type="inferred from homology"/>
<keyword evidence="4" id="KW-0472">Membrane</keyword>
<feature type="chain" id="PRO_5029748542" evidence="6">
    <location>
        <begin position="25"/>
        <end position="541"/>
    </location>
</feature>
<evidence type="ECO:0000313" key="9">
    <source>
        <dbReference type="EMBL" id="KAB6149042.1"/>
    </source>
</evidence>
<evidence type="ECO:0000256" key="6">
    <source>
        <dbReference type="SAM" id="SignalP"/>
    </source>
</evidence>
<comment type="similarity">
    <text evidence="2">Belongs to the SusD family.</text>
</comment>
<evidence type="ECO:0000256" key="3">
    <source>
        <dbReference type="ARBA" id="ARBA00022729"/>
    </source>
</evidence>
<evidence type="ECO:0000313" key="10">
    <source>
        <dbReference type="Proteomes" id="UP000434604"/>
    </source>
</evidence>
<evidence type="ECO:0000259" key="8">
    <source>
        <dbReference type="Pfam" id="PF14322"/>
    </source>
</evidence>
<dbReference type="Gene3D" id="1.25.40.390">
    <property type="match status" value="1"/>
</dbReference>
<comment type="subcellular location">
    <subcellularLocation>
        <location evidence="1">Cell outer membrane</location>
    </subcellularLocation>
</comment>
<dbReference type="CDD" id="cd08977">
    <property type="entry name" value="SusD"/>
    <property type="match status" value="1"/>
</dbReference>
<evidence type="ECO:0000256" key="1">
    <source>
        <dbReference type="ARBA" id="ARBA00004442"/>
    </source>
</evidence>
<dbReference type="EMBL" id="WDED01000006">
    <property type="protein sequence ID" value="KAB6149042.1"/>
    <property type="molecule type" value="Genomic_DNA"/>
</dbReference>
<dbReference type="Proteomes" id="UP000434604">
    <property type="component" value="Unassembled WGS sequence"/>
</dbReference>
<dbReference type="Pfam" id="PF07980">
    <property type="entry name" value="SusD_RagB"/>
    <property type="match status" value="1"/>
</dbReference>
<feature type="signal peptide" evidence="6">
    <location>
        <begin position="1"/>
        <end position="24"/>
    </location>
</feature>
<feature type="domain" description="SusD-like N-terminal" evidence="8">
    <location>
        <begin position="101"/>
        <end position="221"/>
    </location>
</feature>
<sequence>MSKMKNIIISFAVLILFVSCSDSFLESTPVMSETEESFYVNDEQMFKALVACYDPLQYSADAPLSPVVPFGEIRSDNARTGGGSDQDQPDMQDIEAFRNTSVNSISEVAWKYRYKGIYRCNLVINSEYDSDLAKIYKAEAKFLRAWYHFDLMRYYGPCVVSTQTLYPAGHKFVRNTRLEVNKQIEKDLLEAIPVLEETFPADMTGRIRKSAAQALLAKVYLYWADWTNDDKDMFDKVIPLLEGEEGVMKSGLYSLYNDFSKLFAAYNENNSESIFEVQRCTTGGWTDGNNKDGSEGNFYARFLGPRSLSKNPDYKAGYGFLLPTEELYKYFLADDTKRRDAVVFTYDDLVTKPNEQITEPAKKVKWDISSYGPDFEGFAQRKYPQFLSYTITGNQNFNQPGNERLLRYGEVYLMLAEAYLRGTNVNEDKAKYYIDELRKYHVGGGSDTYRKVDDLLREHPDRFHNVMDVLWYERRCELAGEGDRWFDLVRTGRAEEVMMPILREKYGITQWDKKFNYLPIGSIEITNSGGSLTEYPDEVNQ</sequence>
<gene>
    <name evidence="9" type="ORF">GA398_05900</name>
</gene>
<evidence type="ECO:0000256" key="5">
    <source>
        <dbReference type="ARBA" id="ARBA00023237"/>
    </source>
</evidence>
<dbReference type="SUPFAM" id="SSF48452">
    <property type="entry name" value="TPR-like"/>
    <property type="match status" value="1"/>
</dbReference>
<evidence type="ECO:0000259" key="7">
    <source>
        <dbReference type="Pfam" id="PF07980"/>
    </source>
</evidence>
<feature type="domain" description="RagB/SusD" evidence="7">
    <location>
        <begin position="290"/>
        <end position="515"/>
    </location>
</feature>
<evidence type="ECO:0000256" key="2">
    <source>
        <dbReference type="ARBA" id="ARBA00006275"/>
    </source>
</evidence>
<dbReference type="AlphaFoldDB" id="A0A7J5Q0E7"/>
<dbReference type="GO" id="GO:0009279">
    <property type="term" value="C:cell outer membrane"/>
    <property type="evidence" value="ECO:0007669"/>
    <property type="project" value="UniProtKB-SubCell"/>
</dbReference>
<dbReference type="InterPro" id="IPR011990">
    <property type="entry name" value="TPR-like_helical_dom_sf"/>
</dbReference>
<reference evidence="9 10" key="1">
    <citation type="journal article" date="2019" name="Nat. Med.">
        <title>A library of human gut bacterial isolates paired with longitudinal multiomics data enables mechanistic microbiome research.</title>
        <authorList>
            <person name="Poyet M."/>
            <person name="Groussin M."/>
            <person name="Gibbons S.M."/>
            <person name="Avila-Pacheco J."/>
            <person name="Jiang X."/>
            <person name="Kearney S.M."/>
            <person name="Perrotta A.R."/>
            <person name="Berdy B."/>
            <person name="Zhao S."/>
            <person name="Lieberman T.D."/>
            <person name="Swanson P.K."/>
            <person name="Smith M."/>
            <person name="Roesemann S."/>
            <person name="Alexander J.E."/>
            <person name="Rich S.A."/>
            <person name="Livny J."/>
            <person name="Vlamakis H."/>
            <person name="Clish C."/>
            <person name="Bullock K."/>
            <person name="Deik A."/>
            <person name="Scott J."/>
            <person name="Pierce K.A."/>
            <person name="Xavier R.J."/>
            <person name="Alm E.J."/>
        </authorList>
    </citation>
    <scope>NUCLEOTIDE SEQUENCE [LARGE SCALE GENOMIC DNA]</scope>
    <source>
        <strain evidence="9 10">BIOML-A58</strain>
    </source>
</reference>
<dbReference type="PROSITE" id="PS51257">
    <property type="entry name" value="PROKAR_LIPOPROTEIN"/>
    <property type="match status" value="1"/>
</dbReference>
<accession>A0A7J5Q0E7</accession>
<keyword evidence="5" id="KW-0998">Cell outer membrane</keyword>
<evidence type="ECO:0000256" key="4">
    <source>
        <dbReference type="ARBA" id="ARBA00023136"/>
    </source>
</evidence>
<name>A0A7J5Q0E7_9BACE</name>
<dbReference type="InterPro" id="IPR012944">
    <property type="entry name" value="SusD_RagB_dom"/>
</dbReference>
<comment type="caution">
    <text evidence="9">The sequence shown here is derived from an EMBL/GenBank/DDBJ whole genome shotgun (WGS) entry which is preliminary data.</text>
</comment>
<dbReference type="InterPro" id="IPR033985">
    <property type="entry name" value="SusD-like_N"/>
</dbReference>
<organism evidence="9 10">
    <name type="scientific">Bacteroides xylanisolvens</name>
    <dbReference type="NCBI Taxonomy" id="371601"/>
    <lineage>
        <taxon>Bacteria</taxon>
        <taxon>Pseudomonadati</taxon>
        <taxon>Bacteroidota</taxon>
        <taxon>Bacteroidia</taxon>
        <taxon>Bacteroidales</taxon>
        <taxon>Bacteroidaceae</taxon>
        <taxon>Bacteroides</taxon>
    </lineage>
</organism>